<dbReference type="EMBL" id="JABCJJ010000005">
    <property type="protein sequence ID" value="NMR19598.1"/>
    <property type="molecule type" value="Genomic_DNA"/>
</dbReference>
<dbReference type="AlphaFoldDB" id="A0A7Y0LWS7"/>
<dbReference type="InterPro" id="IPR011059">
    <property type="entry name" value="Metal-dep_hydrolase_composite"/>
</dbReference>
<dbReference type="InterPro" id="IPR032466">
    <property type="entry name" value="Metal_Hydrolase"/>
</dbReference>
<proteinExistence type="predicted"/>
<dbReference type="InterPro" id="IPR006680">
    <property type="entry name" value="Amidohydro-rel"/>
</dbReference>
<evidence type="ECO:0000259" key="1">
    <source>
        <dbReference type="Pfam" id="PF01979"/>
    </source>
</evidence>
<keyword evidence="2" id="KW-0378">Hydrolase</keyword>
<sequence length="362" mass="39269">MIHVRGTVVLDDDRELGEVWAVDGRVTFERPTTAREVATLDGWALPGLVDVHCHIGLGADGPVDRATAEQQALADRAAGTLLIRDAGSPADTAWVHDREDLPRLLRSGHHLARPKRYLRNYGRDLADVGQLPEAIAEEAERGDGWIKLVADWIDRDLGADGDLRPLWPDDVLAKAIAVAHERGARVTAHTFSTEALPGLLAAGIDCLEHGTGLTHELIDEVAHRGIPVTPTLLQVAQFEAIAAQADGRYPLFAARMRHLHARRYEHVRDLHDAGVRLLVGTDAGGTLEHGRIADEVAELVHAGLPDAAVVAAASWRTREYLRVPGLEEGASADLVVYDADPRLDARVLADPRAVVLRGRRVA</sequence>
<accession>A0A7Y0LWS7</accession>
<organism evidence="2 3">
    <name type="scientific">Cellulomonas fimi</name>
    <dbReference type="NCBI Taxonomy" id="1708"/>
    <lineage>
        <taxon>Bacteria</taxon>
        <taxon>Bacillati</taxon>
        <taxon>Actinomycetota</taxon>
        <taxon>Actinomycetes</taxon>
        <taxon>Micrococcales</taxon>
        <taxon>Cellulomonadaceae</taxon>
        <taxon>Cellulomonas</taxon>
    </lineage>
</organism>
<gene>
    <name evidence="2" type="ORF">HIR71_05055</name>
</gene>
<evidence type="ECO:0000313" key="3">
    <source>
        <dbReference type="Proteomes" id="UP000562124"/>
    </source>
</evidence>
<dbReference type="Pfam" id="PF01979">
    <property type="entry name" value="Amidohydro_1"/>
    <property type="match status" value="1"/>
</dbReference>
<reference evidence="2 3" key="1">
    <citation type="submission" date="2020-04" db="EMBL/GenBank/DDBJ databases">
        <title>Sequencing and Assembly of C. fimi.</title>
        <authorList>
            <person name="Ramsey A.R."/>
        </authorList>
    </citation>
    <scope>NUCLEOTIDE SEQUENCE [LARGE SCALE GENOMIC DNA]</scope>
    <source>
        <strain evidence="2 3">SB</strain>
    </source>
</reference>
<keyword evidence="3" id="KW-1185">Reference proteome</keyword>
<dbReference type="Gene3D" id="3.20.20.140">
    <property type="entry name" value="Metal-dependent hydrolases"/>
    <property type="match status" value="1"/>
</dbReference>
<dbReference type="Gene3D" id="2.30.40.10">
    <property type="entry name" value="Urease, subunit C, domain 1"/>
    <property type="match status" value="1"/>
</dbReference>
<protein>
    <submittedName>
        <fullName evidence="2">Amidohydrolase family protein</fullName>
    </submittedName>
</protein>
<feature type="domain" description="Amidohydrolase-related" evidence="1">
    <location>
        <begin position="44"/>
        <end position="356"/>
    </location>
</feature>
<dbReference type="PANTHER" id="PTHR43135">
    <property type="entry name" value="ALPHA-D-RIBOSE 1-METHYLPHOSPHONATE 5-TRIPHOSPHATE DIPHOSPHATASE"/>
    <property type="match status" value="1"/>
</dbReference>
<evidence type="ECO:0000313" key="2">
    <source>
        <dbReference type="EMBL" id="NMR19598.1"/>
    </source>
</evidence>
<comment type="caution">
    <text evidence="2">The sequence shown here is derived from an EMBL/GenBank/DDBJ whole genome shotgun (WGS) entry which is preliminary data.</text>
</comment>
<dbReference type="SUPFAM" id="SSF51338">
    <property type="entry name" value="Composite domain of metallo-dependent hydrolases"/>
    <property type="match status" value="1"/>
</dbReference>
<dbReference type="PANTHER" id="PTHR43135:SF4">
    <property type="entry name" value="AMIDOHYDROLASE-RELATED DOMAIN-CONTAINING PROTEIN"/>
    <property type="match status" value="1"/>
</dbReference>
<dbReference type="Proteomes" id="UP000562124">
    <property type="component" value="Unassembled WGS sequence"/>
</dbReference>
<name>A0A7Y0LWS7_CELFI</name>
<dbReference type="InterPro" id="IPR051781">
    <property type="entry name" value="Metallo-dep_Hydrolase"/>
</dbReference>
<dbReference type="SUPFAM" id="SSF51556">
    <property type="entry name" value="Metallo-dependent hydrolases"/>
    <property type="match status" value="1"/>
</dbReference>
<dbReference type="GO" id="GO:0016810">
    <property type="term" value="F:hydrolase activity, acting on carbon-nitrogen (but not peptide) bonds"/>
    <property type="evidence" value="ECO:0007669"/>
    <property type="project" value="InterPro"/>
</dbReference>